<name>A0A485KJA0_9STRA</name>
<evidence type="ECO:0000313" key="3">
    <source>
        <dbReference type="EMBL" id="VFT84958.1"/>
    </source>
</evidence>
<feature type="compositionally biased region" description="Pro residues" evidence="1">
    <location>
        <begin position="115"/>
        <end position="125"/>
    </location>
</feature>
<sequence length="598" mass="64974">MVSTRTKPSKPTAAPTKPTTTSTPKPTAAREPTPESNDDGMEVVVVDLTSPPADQAGDQNSPPSPHGENARAAAEPPAVATQDPSPDLLVGSAGVSRAETPARTNNQDQGSPATQPAPPAPPSPATNPADAWAAFAAQRDAATKASRTKDVGNHRPSMADLAPLLAKHAAGNLSFQDTLPLQKHDQREVVGWLHMDTGTHTKSINEDAAMASLLLDNHSTVKGEVLVDVIKCERDLPNRMLRWGIASNDALRQLEGVSLKLRILAAGGKAKSTTMMSFPLSLPHALDGFFLDIPSGLQGHLEERLLFETLQRLEPRFLLGMYTSVSATTGMAGSRYRLHFLGSEIPPSMLVDGRMVEEFIFRGRCLRVYGRGWFFRDKRLARIDLDIPTGKPEPRKPAEPSPHPTHEPLAKPAKRQKTASKDPNEWSDVRRKKSSTANLAHPVHTPGRPWASPNAFDALAERWTIRHTAHTATHGANTFETFVPELLGAETDPSIPTMGEYVVCPVPHKGKISHVEMPIDDILAELHSLESQTAAAVAQHPAMVEAATTHAEFDLPLLVKECRVDTICVSMSRSPVDFGLQLHHLFAHDRHTFELLVR</sequence>
<evidence type="ECO:0000313" key="4">
    <source>
        <dbReference type="Proteomes" id="UP000332933"/>
    </source>
</evidence>
<dbReference type="Proteomes" id="UP000332933">
    <property type="component" value="Unassembled WGS sequence"/>
</dbReference>
<feature type="compositionally biased region" description="Polar residues" evidence="1">
    <location>
        <begin position="102"/>
        <end position="111"/>
    </location>
</feature>
<dbReference type="AlphaFoldDB" id="A0A485KJA0"/>
<feature type="region of interest" description="Disordered" evidence="1">
    <location>
        <begin position="1"/>
        <end position="128"/>
    </location>
</feature>
<proteinExistence type="predicted"/>
<feature type="region of interest" description="Disordered" evidence="1">
    <location>
        <begin position="386"/>
        <end position="452"/>
    </location>
</feature>
<dbReference type="EMBL" id="VJMH01005083">
    <property type="protein sequence ID" value="KAF0701443.1"/>
    <property type="molecule type" value="Genomic_DNA"/>
</dbReference>
<evidence type="ECO:0000256" key="1">
    <source>
        <dbReference type="SAM" id="MobiDB-lite"/>
    </source>
</evidence>
<reference evidence="3 4" key="1">
    <citation type="submission" date="2019-03" db="EMBL/GenBank/DDBJ databases">
        <authorList>
            <person name="Gaulin E."/>
            <person name="Dumas B."/>
        </authorList>
    </citation>
    <scope>NUCLEOTIDE SEQUENCE [LARGE SCALE GENOMIC DNA]</scope>
    <source>
        <strain evidence="3">CBS 568.67</strain>
    </source>
</reference>
<feature type="compositionally biased region" description="Basic and acidic residues" evidence="1">
    <location>
        <begin position="419"/>
        <end position="429"/>
    </location>
</feature>
<feature type="compositionally biased region" description="Low complexity" evidence="1">
    <location>
        <begin position="70"/>
        <end position="80"/>
    </location>
</feature>
<feature type="compositionally biased region" description="Low complexity" evidence="1">
    <location>
        <begin position="1"/>
        <end position="30"/>
    </location>
</feature>
<reference evidence="2" key="2">
    <citation type="submission" date="2019-06" db="EMBL/GenBank/DDBJ databases">
        <title>Genomics analysis of Aphanomyces spp. identifies a new class of oomycete effector associated with host adaptation.</title>
        <authorList>
            <person name="Gaulin E."/>
        </authorList>
    </citation>
    <scope>NUCLEOTIDE SEQUENCE</scope>
    <source>
        <strain evidence="2">CBS 578.67</strain>
    </source>
</reference>
<dbReference type="PANTHER" id="PTHR48125:SF12">
    <property type="entry name" value="AT HOOK TRANSCRIPTION FACTOR FAMILY-RELATED"/>
    <property type="match status" value="1"/>
</dbReference>
<organism evidence="3 4">
    <name type="scientific">Aphanomyces stellatus</name>
    <dbReference type="NCBI Taxonomy" id="120398"/>
    <lineage>
        <taxon>Eukaryota</taxon>
        <taxon>Sar</taxon>
        <taxon>Stramenopiles</taxon>
        <taxon>Oomycota</taxon>
        <taxon>Saprolegniomycetes</taxon>
        <taxon>Saprolegniales</taxon>
        <taxon>Verrucalvaceae</taxon>
        <taxon>Aphanomyces</taxon>
    </lineage>
</organism>
<dbReference type="PANTHER" id="PTHR48125">
    <property type="entry name" value="LP07818P1"/>
    <property type="match status" value="1"/>
</dbReference>
<evidence type="ECO:0000313" key="2">
    <source>
        <dbReference type="EMBL" id="KAF0701443.1"/>
    </source>
</evidence>
<keyword evidence="4" id="KW-1185">Reference proteome</keyword>
<protein>
    <submittedName>
        <fullName evidence="3">Aste57867_8068 protein</fullName>
    </submittedName>
</protein>
<accession>A0A485KJA0</accession>
<feature type="compositionally biased region" description="Basic and acidic residues" evidence="1">
    <location>
        <begin position="392"/>
        <end position="409"/>
    </location>
</feature>
<gene>
    <name evidence="3" type="primary">Aste57867_8068</name>
    <name evidence="2" type="ORF">As57867_008038</name>
    <name evidence="3" type="ORF">ASTE57867_8068</name>
</gene>
<dbReference type="EMBL" id="CAADRA010005104">
    <property type="protein sequence ID" value="VFT84958.1"/>
    <property type="molecule type" value="Genomic_DNA"/>
</dbReference>
<dbReference type="OrthoDB" id="79844at2759"/>